<proteinExistence type="predicted"/>
<feature type="non-terminal residue" evidence="1">
    <location>
        <position position="120"/>
    </location>
</feature>
<dbReference type="EMBL" id="BARV01033328">
    <property type="protein sequence ID" value="GAI49144.1"/>
    <property type="molecule type" value="Genomic_DNA"/>
</dbReference>
<comment type="caution">
    <text evidence="1">The sequence shown here is derived from an EMBL/GenBank/DDBJ whole genome shotgun (WGS) entry which is preliminary data.</text>
</comment>
<accession>X1R0S7</accession>
<name>X1R0S7_9ZZZZ</name>
<sequence>MNKYVNFVATSFLVLSFFCFCGCESSQSQVLAAHESQVKLRSMQSRIFDTTDKIKTLRTAMATLQDLGFVIDKADDVLGSVSATKLDRYAVRITINVRPHGETQMLVRANAQYNLKAIED</sequence>
<gene>
    <name evidence="1" type="ORF">S06H3_52402</name>
</gene>
<organism evidence="1">
    <name type="scientific">marine sediment metagenome</name>
    <dbReference type="NCBI Taxonomy" id="412755"/>
    <lineage>
        <taxon>unclassified sequences</taxon>
        <taxon>metagenomes</taxon>
        <taxon>ecological metagenomes</taxon>
    </lineage>
</organism>
<evidence type="ECO:0008006" key="2">
    <source>
        <dbReference type="Google" id="ProtNLM"/>
    </source>
</evidence>
<reference evidence="1" key="1">
    <citation type="journal article" date="2014" name="Front. Microbiol.">
        <title>High frequency of phylogenetically diverse reductive dehalogenase-homologous genes in deep subseafloor sedimentary metagenomes.</title>
        <authorList>
            <person name="Kawai M."/>
            <person name="Futagami T."/>
            <person name="Toyoda A."/>
            <person name="Takaki Y."/>
            <person name="Nishi S."/>
            <person name="Hori S."/>
            <person name="Arai W."/>
            <person name="Tsubouchi T."/>
            <person name="Morono Y."/>
            <person name="Uchiyama I."/>
            <person name="Ito T."/>
            <person name="Fujiyama A."/>
            <person name="Inagaki F."/>
            <person name="Takami H."/>
        </authorList>
    </citation>
    <scope>NUCLEOTIDE SEQUENCE</scope>
    <source>
        <strain evidence="1">Expedition CK06-06</strain>
    </source>
</reference>
<protein>
    <recommendedName>
        <fullName evidence="2">DUF3568 family protein</fullName>
    </recommendedName>
</protein>
<dbReference type="AlphaFoldDB" id="X1R0S7"/>
<evidence type="ECO:0000313" key="1">
    <source>
        <dbReference type="EMBL" id="GAI49144.1"/>
    </source>
</evidence>